<name>A0A3B1BSW4_9ZZZZ</name>
<organism evidence="1">
    <name type="scientific">hydrothermal vent metagenome</name>
    <dbReference type="NCBI Taxonomy" id="652676"/>
    <lineage>
        <taxon>unclassified sequences</taxon>
        <taxon>metagenomes</taxon>
        <taxon>ecological metagenomes</taxon>
    </lineage>
</organism>
<dbReference type="EMBL" id="UOGD01000013">
    <property type="protein sequence ID" value="VAX15283.1"/>
    <property type="molecule type" value="Genomic_DNA"/>
</dbReference>
<accession>A0A3B1BSW4</accession>
<evidence type="ECO:0000313" key="1">
    <source>
        <dbReference type="EMBL" id="VAX15283.1"/>
    </source>
</evidence>
<proteinExistence type="predicted"/>
<dbReference type="GO" id="GO:0000272">
    <property type="term" value="P:polysaccharide catabolic process"/>
    <property type="evidence" value="ECO:0007669"/>
    <property type="project" value="InterPro"/>
</dbReference>
<protein>
    <submittedName>
        <fullName evidence="1">Uncharacterized protein</fullName>
    </submittedName>
</protein>
<dbReference type="SUPFAM" id="SSF63446">
    <property type="entry name" value="Type I dockerin domain"/>
    <property type="match status" value="1"/>
</dbReference>
<dbReference type="InterPro" id="IPR036439">
    <property type="entry name" value="Dockerin_dom_sf"/>
</dbReference>
<dbReference type="AlphaFoldDB" id="A0A3B1BSW4"/>
<gene>
    <name evidence="1" type="ORF">MNBD_IGNAVI01-1680</name>
</gene>
<reference evidence="1" key="1">
    <citation type="submission" date="2018-06" db="EMBL/GenBank/DDBJ databases">
        <authorList>
            <person name="Zhirakovskaya E."/>
        </authorList>
    </citation>
    <scope>NUCLEOTIDE SEQUENCE</scope>
</reference>
<dbReference type="Gene3D" id="1.10.1330.10">
    <property type="entry name" value="Dockerin domain"/>
    <property type="match status" value="1"/>
</dbReference>
<sequence length="392" mass="41393">MKIIHLTLFATLASFTFINAQLNLEVGNGIQVETTGGLYISGASNVIEAGTGYLKGVVESSPLSGSTNFAGLTLSNGFTGTIKRTTGSMYAKGNGEGQNFKRYYEFNNTSAGVLTTDITVSTVTTGINDETGGNGDPYFAYLYQTGWQGYGDGSIGSSISAPIVNIPAGASDLVISEGIGVASKVYLEGPYNVTNNNMNTTINTNIPLTSPYSEDPRTVSAIPANAVDWVLVQVRETATGTAIESRSAFIKSDGNLIEDDGTNGIGIKSKPGNYFVVIKHRNHLGVMTAAVQSGLTWGVTPANYDFTTGSSQFYGGSVGAVEVTAGVWGMIAGDANSDGVVDAVDKNNFWRVENGTAYDYTKYSDFNLDANLDAVDKNNFWRTNNGKSSQLP</sequence>